<reference evidence="2 3" key="1">
    <citation type="submission" date="2018-09" db="EMBL/GenBank/DDBJ databases">
        <title>Genomic Encyclopedia of Archaeal and Bacterial Type Strains, Phase II (KMG-II): from individual species to whole genera.</title>
        <authorList>
            <person name="Goeker M."/>
        </authorList>
    </citation>
    <scope>NUCLEOTIDE SEQUENCE [LARGE SCALE GENOMIC DNA]</scope>
    <source>
        <strain evidence="2 3">DSM 11458</strain>
    </source>
</reference>
<evidence type="ECO:0000256" key="1">
    <source>
        <dbReference type="SAM" id="SignalP"/>
    </source>
</evidence>
<dbReference type="OrthoDB" id="7791409at2"/>
<dbReference type="AlphaFoldDB" id="A0A420DSP5"/>
<proteinExistence type="predicted"/>
<keyword evidence="3" id="KW-1185">Reference proteome</keyword>
<feature type="chain" id="PRO_5019037183" evidence="1">
    <location>
        <begin position="25"/>
        <end position="511"/>
    </location>
</feature>
<dbReference type="STRING" id="1443111.Z949_3899"/>
<evidence type="ECO:0000313" key="2">
    <source>
        <dbReference type="EMBL" id="RKE97275.1"/>
    </source>
</evidence>
<sequence length="511" mass="53295">MSIDRIFLTSTALGLSLFGTSALADITAAEIWGDWRAYLEGMGYSVSATEAAGNGALAVNDITVKGSSETGDAAVILQLGTLRFIENGDGSVDVVMPESMPIKIDIPAEGATPPATMEIVYSQTGHKMTARGDAAAIAYDYTADAFGLALTTLTVDGDVLDQNSARFALNGTDLTSKTEVTTGDSRTYVQNMQIGGATYDVFFKDPDGLEAVALNSTLAALAFSGISVLPTDVMPQTQDLAPLLESGFSFDGTFGVNGTQTEVVVTSEEGDTKIKTASARSELAVAMGQNGIRYSTAAKEVQVGGQLAGLPFPLFIEMAEAGFELTAPVLKAATPQDFKFGFNMTDFTMSDIIWALFDPAGQLPRDPATVVLDLSGKARVLVDGLSSGVAQQMAATGAAPAEVEALTINRLTADAIGAKIEATGDLTFDNTDKLTLPGFPKPVGDINIDISGANGLMDKLTAMGILPADQAMGARMMMGLFAVPGAEPDTLKSRIQFDETGQILANGQRIK</sequence>
<comment type="caution">
    <text evidence="2">The sequence shown here is derived from an EMBL/GenBank/DDBJ whole genome shotgun (WGS) entry which is preliminary data.</text>
</comment>
<keyword evidence="1" id="KW-0732">Signal</keyword>
<organism evidence="2 3">
    <name type="scientific">Sulfitobacter guttiformis</name>
    <dbReference type="NCBI Taxonomy" id="74349"/>
    <lineage>
        <taxon>Bacteria</taxon>
        <taxon>Pseudomonadati</taxon>
        <taxon>Pseudomonadota</taxon>
        <taxon>Alphaproteobacteria</taxon>
        <taxon>Rhodobacterales</taxon>
        <taxon>Roseobacteraceae</taxon>
        <taxon>Sulfitobacter</taxon>
    </lineage>
</organism>
<accession>A0A420DSP5</accession>
<evidence type="ECO:0000313" key="3">
    <source>
        <dbReference type="Proteomes" id="UP000284407"/>
    </source>
</evidence>
<dbReference type="RefSeq" id="WP_025064200.1">
    <property type="nucleotide sequence ID" value="NZ_RAQK01000001.1"/>
</dbReference>
<dbReference type="EMBL" id="RAQK01000001">
    <property type="protein sequence ID" value="RKE97275.1"/>
    <property type="molecule type" value="Genomic_DNA"/>
</dbReference>
<gene>
    <name evidence="2" type="ORF">C8N30_1870</name>
</gene>
<protein>
    <submittedName>
        <fullName evidence="2">Uncharacterized protein DUF2125</fullName>
    </submittedName>
</protein>
<feature type="signal peptide" evidence="1">
    <location>
        <begin position="1"/>
        <end position="24"/>
    </location>
</feature>
<name>A0A420DSP5_9RHOB</name>
<dbReference type="Proteomes" id="UP000284407">
    <property type="component" value="Unassembled WGS sequence"/>
</dbReference>